<keyword evidence="6" id="KW-1185">Reference proteome</keyword>
<dbReference type="PANTHER" id="PTHR43132">
    <property type="entry name" value="ARSENICAL RESISTANCE OPERON REPRESSOR ARSR-RELATED"/>
    <property type="match status" value="1"/>
</dbReference>
<evidence type="ECO:0000256" key="3">
    <source>
        <dbReference type="ARBA" id="ARBA00023163"/>
    </source>
</evidence>
<evidence type="ECO:0000313" key="6">
    <source>
        <dbReference type="Proteomes" id="UP001550044"/>
    </source>
</evidence>
<proteinExistence type="predicted"/>
<dbReference type="InterPro" id="IPR011991">
    <property type="entry name" value="ArsR-like_HTH"/>
</dbReference>
<dbReference type="PANTHER" id="PTHR43132:SF8">
    <property type="entry name" value="HTH-TYPE TRANSCRIPTIONAL REGULATOR KMTR"/>
    <property type="match status" value="1"/>
</dbReference>
<sequence>MIRLHLDAADLRRITLAPAPNALFEAALSVRGLRTGTTAQGRARPAVDQWRRWVNGSLDERAGVLLDLVPPDGYLPDFLLQPSAGDFATAVDLAGRTPSELLVKDLRIADLPGLDGGPVAPSRWSRELAAGSAAARHTLMDDLRRYFTSSIAPLWPQVRTDATADRVLRAEMMLRGGVDALLTTLSLTWLWDPPTLHLPSRSSYDIPLCGRGLLLMPSWFATGPMIMYRPEESTVLAYPMHLPDAPAGPPEVLGPLLGRTRAAVLAGVRDPATTTALAQRVGVSLATASQHATVLRNAGLVRTTRIGIAVLHSLTPLGRALLDGEPPALLG</sequence>
<dbReference type="EMBL" id="JBEXIP010000052">
    <property type="protein sequence ID" value="MET8438167.1"/>
    <property type="molecule type" value="Genomic_DNA"/>
</dbReference>
<dbReference type="SUPFAM" id="SSF46785">
    <property type="entry name" value="Winged helix' DNA-binding domain"/>
    <property type="match status" value="1"/>
</dbReference>
<organism evidence="5 6">
    <name type="scientific">Streptomyces sp. 900116325</name>
    <dbReference type="NCBI Taxonomy" id="3154295"/>
    <lineage>
        <taxon>Bacteria</taxon>
        <taxon>Bacillati</taxon>
        <taxon>Actinomycetota</taxon>
        <taxon>Actinomycetes</taxon>
        <taxon>Kitasatosporales</taxon>
        <taxon>Streptomycetaceae</taxon>
        <taxon>Streptomyces</taxon>
    </lineage>
</organism>
<dbReference type="RefSeq" id="WP_356712693.1">
    <property type="nucleotide sequence ID" value="NZ_JBEXIP010000052.1"/>
</dbReference>
<keyword evidence="3" id="KW-0804">Transcription</keyword>
<feature type="domain" description="HTH arsR-type" evidence="4">
    <location>
        <begin position="251"/>
        <end position="323"/>
    </location>
</feature>
<dbReference type="InterPro" id="IPR001845">
    <property type="entry name" value="HTH_ArsR_DNA-bd_dom"/>
</dbReference>
<evidence type="ECO:0000256" key="1">
    <source>
        <dbReference type="ARBA" id="ARBA00023015"/>
    </source>
</evidence>
<dbReference type="SMART" id="SM00418">
    <property type="entry name" value="HTH_ARSR"/>
    <property type="match status" value="1"/>
</dbReference>
<evidence type="ECO:0000256" key="2">
    <source>
        <dbReference type="ARBA" id="ARBA00023125"/>
    </source>
</evidence>
<gene>
    <name evidence="5" type="ORF">ABZV61_36685</name>
</gene>
<name>A0ABV2UJY2_9ACTN</name>
<comment type="caution">
    <text evidence="5">The sequence shown here is derived from an EMBL/GenBank/DDBJ whole genome shotgun (WGS) entry which is preliminary data.</text>
</comment>
<evidence type="ECO:0000259" key="4">
    <source>
        <dbReference type="SMART" id="SM00418"/>
    </source>
</evidence>
<keyword evidence="1" id="KW-0805">Transcription regulation</keyword>
<dbReference type="InterPro" id="IPR036390">
    <property type="entry name" value="WH_DNA-bd_sf"/>
</dbReference>
<dbReference type="Proteomes" id="UP001550044">
    <property type="component" value="Unassembled WGS sequence"/>
</dbReference>
<evidence type="ECO:0000313" key="5">
    <source>
        <dbReference type="EMBL" id="MET8438167.1"/>
    </source>
</evidence>
<dbReference type="Pfam" id="PF12840">
    <property type="entry name" value="HTH_20"/>
    <property type="match status" value="1"/>
</dbReference>
<dbReference type="InterPro" id="IPR051011">
    <property type="entry name" value="Metal_resp_trans_reg"/>
</dbReference>
<protein>
    <submittedName>
        <fullName evidence="5">Winged helix-turn-helix domain-containing protein</fullName>
    </submittedName>
</protein>
<accession>A0ABV2UJY2</accession>
<dbReference type="Gene3D" id="1.10.10.10">
    <property type="entry name" value="Winged helix-like DNA-binding domain superfamily/Winged helix DNA-binding domain"/>
    <property type="match status" value="1"/>
</dbReference>
<keyword evidence="2" id="KW-0238">DNA-binding</keyword>
<dbReference type="CDD" id="cd00090">
    <property type="entry name" value="HTH_ARSR"/>
    <property type="match status" value="1"/>
</dbReference>
<reference evidence="5 6" key="1">
    <citation type="submission" date="2024-06" db="EMBL/GenBank/DDBJ databases">
        <title>The Natural Products Discovery Center: Release of the First 8490 Sequenced Strains for Exploring Actinobacteria Biosynthetic Diversity.</title>
        <authorList>
            <person name="Kalkreuter E."/>
            <person name="Kautsar S.A."/>
            <person name="Yang D."/>
            <person name="Bader C.D."/>
            <person name="Teijaro C.N."/>
            <person name="Fluegel L."/>
            <person name="Davis C.M."/>
            <person name="Simpson J.R."/>
            <person name="Lauterbach L."/>
            <person name="Steele A.D."/>
            <person name="Gui C."/>
            <person name="Meng S."/>
            <person name="Li G."/>
            <person name="Viehrig K."/>
            <person name="Ye F."/>
            <person name="Su P."/>
            <person name="Kiefer A.F."/>
            <person name="Nichols A."/>
            <person name="Cepeda A.J."/>
            <person name="Yan W."/>
            <person name="Fan B."/>
            <person name="Jiang Y."/>
            <person name="Adhikari A."/>
            <person name="Zheng C.-J."/>
            <person name="Schuster L."/>
            <person name="Cowan T.M."/>
            <person name="Smanski M.J."/>
            <person name="Chevrette M.G."/>
            <person name="De Carvalho L.P.S."/>
            <person name="Shen B."/>
        </authorList>
    </citation>
    <scope>NUCLEOTIDE SEQUENCE [LARGE SCALE GENOMIC DNA]</scope>
    <source>
        <strain evidence="5 6">NPDC005137</strain>
    </source>
</reference>
<dbReference type="InterPro" id="IPR036388">
    <property type="entry name" value="WH-like_DNA-bd_sf"/>
</dbReference>